<feature type="compositionally biased region" description="Polar residues" evidence="3">
    <location>
        <begin position="582"/>
        <end position="591"/>
    </location>
</feature>
<accession>L8FTF3</accession>
<feature type="signal peptide" evidence="5">
    <location>
        <begin position="1"/>
        <end position="24"/>
    </location>
</feature>
<evidence type="ECO:0000256" key="4">
    <source>
        <dbReference type="SAM" id="Phobius"/>
    </source>
</evidence>
<protein>
    <recommendedName>
        <fullName evidence="8">Kelch repeat-containing protein</fullName>
    </recommendedName>
</protein>
<dbReference type="PANTHER" id="PTHR46228">
    <property type="entry name" value="KELCH DOMAIN-CONTAINING PROTEIN"/>
    <property type="match status" value="1"/>
</dbReference>
<feature type="compositionally biased region" description="Gly residues" evidence="3">
    <location>
        <begin position="715"/>
        <end position="728"/>
    </location>
</feature>
<evidence type="ECO:0008006" key="8">
    <source>
        <dbReference type="Google" id="ProtNLM"/>
    </source>
</evidence>
<dbReference type="SUPFAM" id="SSF50965">
    <property type="entry name" value="Galactose oxidase, central domain"/>
    <property type="match status" value="1"/>
</dbReference>
<proteinExistence type="predicted"/>
<keyword evidence="7" id="KW-1185">Reference proteome</keyword>
<evidence type="ECO:0000256" key="2">
    <source>
        <dbReference type="ARBA" id="ARBA00022737"/>
    </source>
</evidence>
<keyword evidence="4" id="KW-0472">Membrane</keyword>
<dbReference type="VEuPathDB" id="FungiDB:GMDG_01446"/>
<dbReference type="STRING" id="658429.L8FTF3"/>
<name>L8FTF3_PSED2</name>
<keyword evidence="1" id="KW-0880">Kelch repeat</keyword>
<feature type="compositionally biased region" description="Low complexity" evidence="3">
    <location>
        <begin position="745"/>
        <end position="760"/>
    </location>
</feature>
<dbReference type="OrthoDB" id="10251809at2759"/>
<organism evidence="6 7">
    <name type="scientific">Pseudogymnoascus destructans (strain ATCC MYA-4855 / 20631-21)</name>
    <name type="common">Bat white-nose syndrome fungus</name>
    <name type="synonym">Geomyces destructans</name>
    <dbReference type="NCBI Taxonomy" id="658429"/>
    <lineage>
        <taxon>Eukaryota</taxon>
        <taxon>Fungi</taxon>
        <taxon>Dikarya</taxon>
        <taxon>Ascomycota</taxon>
        <taxon>Pezizomycotina</taxon>
        <taxon>Leotiomycetes</taxon>
        <taxon>Thelebolales</taxon>
        <taxon>Thelebolaceae</taxon>
        <taxon>Pseudogymnoascus</taxon>
    </lineage>
</organism>
<keyword evidence="2" id="KW-0677">Repeat</keyword>
<feature type="region of interest" description="Disordered" evidence="3">
    <location>
        <begin position="581"/>
        <end position="617"/>
    </location>
</feature>
<feature type="compositionally biased region" description="Gly residues" evidence="3">
    <location>
        <begin position="598"/>
        <end position="610"/>
    </location>
</feature>
<gene>
    <name evidence="6" type="ORF">GMDG_01446</name>
</gene>
<feature type="chain" id="PRO_5003989090" description="Kelch repeat-containing protein" evidence="5">
    <location>
        <begin position="25"/>
        <end position="791"/>
    </location>
</feature>
<feature type="compositionally biased region" description="Low complexity" evidence="3">
    <location>
        <begin position="663"/>
        <end position="679"/>
    </location>
</feature>
<evidence type="ECO:0000256" key="1">
    <source>
        <dbReference type="ARBA" id="ARBA00022441"/>
    </source>
</evidence>
<evidence type="ECO:0000256" key="3">
    <source>
        <dbReference type="SAM" id="MobiDB-lite"/>
    </source>
</evidence>
<dbReference type="HOGENOM" id="CLU_012508_1_0_1"/>
<feature type="region of interest" description="Disordered" evidence="3">
    <location>
        <begin position="659"/>
        <end position="791"/>
    </location>
</feature>
<evidence type="ECO:0000313" key="6">
    <source>
        <dbReference type="EMBL" id="ELR04142.1"/>
    </source>
</evidence>
<feature type="transmembrane region" description="Helical" evidence="4">
    <location>
        <begin position="522"/>
        <end position="546"/>
    </location>
</feature>
<dbReference type="InParanoid" id="L8FTF3"/>
<keyword evidence="4" id="KW-0812">Transmembrane</keyword>
<dbReference type="AlphaFoldDB" id="L8FTF3"/>
<evidence type="ECO:0000256" key="5">
    <source>
        <dbReference type="SAM" id="SignalP"/>
    </source>
</evidence>
<dbReference type="EMBL" id="GL573185">
    <property type="protein sequence ID" value="ELR04142.1"/>
    <property type="molecule type" value="Genomic_DNA"/>
</dbReference>
<reference evidence="7" key="1">
    <citation type="submission" date="2010-09" db="EMBL/GenBank/DDBJ databases">
        <title>The genome sequence of Geomyces destructans 20631-21.</title>
        <authorList>
            <consortium name="The Broad Institute Genome Sequencing Platform"/>
            <person name="Cuomo C.A."/>
            <person name="Blehert D.S."/>
            <person name="Lorch J.M."/>
            <person name="Young S.K."/>
            <person name="Zeng Q."/>
            <person name="Gargeya S."/>
            <person name="Fitzgerald M."/>
            <person name="Haas B."/>
            <person name="Abouelleil A."/>
            <person name="Alvarado L."/>
            <person name="Arachchi H.M."/>
            <person name="Berlin A."/>
            <person name="Brown A."/>
            <person name="Chapman S.B."/>
            <person name="Chen Z."/>
            <person name="Dunbar C."/>
            <person name="Freedman E."/>
            <person name="Gearin G."/>
            <person name="Gellesch M."/>
            <person name="Goldberg J."/>
            <person name="Griggs A."/>
            <person name="Gujja S."/>
            <person name="Heiman D."/>
            <person name="Howarth C."/>
            <person name="Larson L."/>
            <person name="Lui A."/>
            <person name="MacDonald P.J.P."/>
            <person name="Montmayeur A."/>
            <person name="Murphy C."/>
            <person name="Neiman D."/>
            <person name="Pearson M."/>
            <person name="Priest M."/>
            <person name="Roberts A."/>
            <person name="Saif S."/>
            <person name="Shea T."/>
            <person name="Shenoy N."/>
            <person name="Sisk P."/>
            <person name="Stolte C."/>
            <person name="Sykes S."/>
            <person name="Wortman J."/>
            <person name="Nusbaum C."/>
            <person name="Birren B."/>
        </authorList>
    </citation>
    <scope>NUCLEOTIDE SEQUENCE [LARGE SCALE GENOMIC DNA]</scope>
    <source>
        <strain evidence="7">ATCC MYA-4855 / 20631-21</strain>
    </source>
</reference>
<keyword evidence="4" id="KW-1133">Transmembrane helix</keyword>
<keyword evidence="5" id="KW-0732">Signal</keyword>
<dbReference type="InterPro" id="IPR011043">
    <property type="entry name" value="Gal_Oxase/kelch_b-propeller"/>
</dbReference>
<sequence length="791" mass="83309">MTTVMVSPWPLALSLFLPLPLAWAQSTGWVHNELNTTMCTWSLPRVGVIRDTAYIDGGQLYWQPLLKDGSPHELVQDQFHHGLVYTLNFSTPFKTSDNFSEVLTPITAVTGASNDIKPMYYDGALLANDGEFLAYGGLFTALAVVSAPDASSTFGYQRYWYGGNGKKFEPGFLLNTQITAGITRYVGFGAGVSVPSENKGYYFGGMSSKSQGPVNYPSGNTTTDPTTYSRDLISVDMATQMEEVWTNDTIKSTVPGRASPEMVWVPVGKSGLLVVIGGVVDPVFANASFTLTAEKMANSQLKSPAFLTTVSVYDIESKSWFQQDTTGGPKDTAWTQGCTVVASAPDGSSHNIYYYGGFDGISLRAPFNDEVWILSLPSFTWMKAAVGRSGHGRAGHRCIKPYPDQMIVLGGYPANGGTAQTCVTGGIVQLFNLTSLEWIDSYDPRVWSNYTVPSVLTAAISSSAATKWLNASLATIFKTSYDTTKITPWYPYAYTNTPTDPTNPPIPTSATVPAPGGGTPKWLAPVLGVVLGVVLLSALAIAFLVYRRRRYFHRRDSAAATSEVNRNRILSWVWGHDAKAGTVTSDETPSTAFDDDGTGAGGGGRSGSGGRHLSTGTVPSVNVVEAGGNMVYELPGTTQVQELSAAGLTYVPIAAGGAGELHPSPSVASTASRSSKPSADGAGVVSPQGESPGRERDSQGLSVGSAAEGRESPGSGLGKGELDGGAGAGERRRSGPVTPRGERWGSMGSVGEGEMSSTGGLSPDVGSDGGSAGGAGRRRKSAFGEMLDEEK</sequence>
<evidence type="ECO:0000313" key="7">
    <source>
        <dbReference type="Proteomes" id="UP000011064"/>
    </source>
</evidence>
<dbReference type="PANTHER" id="PTHR46228:SF2">
    <property type="entry name" value="KELCH REPEAT PROTEIN (AFU_ORTHOLOGUE AFUA_4G14350)"/>
    <property type="match status" value="1"/>
</dbReference>
<dbReference type="Proteomes" id="UP000011064">
    <property type="component" value="Unassembled WGS sequence"/>
</dbReference>